<evidence type="ECO:0000256" key="3">
    <source>
        <dbReference type="ARBA" id="ARBA00022771"/>
    </source>
</evidence>
<keyword evidence="13" id="KW-1185">Reference proteome</keyword>
<comment type="subcellular location">
    <subcellularLocation>
        <location evidence="1">Nucleus</location>
    </subcellularLocation>
</comment>
<keyword evidence="4" id="KW-0862">Zinc</keyword>
<dbReference type="EMBL" id="OZ034826">
    <property type="protein sequence ID" value="CAL1681872.1"/>
    <property type="molecule type" value="Genomic_DNA"/>
</dbReference>
<evidence type="ECO:0000256" key="10">
    <source>
        <dbReference type="SAM" id="MobiDB-lite"/>
    </source>
</evidence>
<feature type="region of interest" description="Disordered" evidence="10">
    <location>
        <begin position="229"/>
        <end position="254"/>
    </location>
</feature>
<evidence type="ECO:0000256" key="1">
    <source>
        <dbReference type="ARBA" id="ARBA00004123"/>
    </source>
</evidence>
<keyword evidence="7" id="KW-0804">Transcription</keyword>
<keyword evidence="2" id="KW-0479">Metal-binding</keyword>
<dbReference type="PRINTS" id="PR00619">
    <property type="entry name" value="GATAZNFINGER"/>
</dbReference>
<dbReference type="InterPro" id="IPR013088">
    <property type="entry name" value="Znf_NHR/GATA"/>
</dbReference>
<evidence type="ECO:0000256" key="5">
    <source>
        <dbReference type="ARBA" id="ARBA00023015"/>
    </source>
</evidence>
<dbReference type="InterPro" id="IPR000679">
    <property type="entry name" value="Znf_GATA"/>
</dbReference>
<keyword evidence="5" id="KW-0805">Transcription regulation</keyword>
<dbReference type="GO" id="GO:0000978">
    <property type="term" value="F:RNA polymerase II cis-regulatory region sequence-specific DNA binding"/>
    <property type="evidence" value="ECO:0007669"/>
    <property type="project" value="TreeGrafter"/>
</dbReference>
<feature type="domain" description="GATA-type" evidence="11">
    <location>
        <begin position="185"/>
        <end position="238"/>
    </location>
</feature>
<sequence length="404" mass="43245">MHSSYRPMSGVSTMGIGTGTGGTYALPYMTSSPTELASSPQLWNTQGLSTGLPMSEDYGSSKSSGTVSHQSLPAFSQPFGARTSYRYSPPYATSQQNVTVTAGAAVEAASWTYASPTSDPLTTQYSTFPKRQTVNSVTAPTQLSAAASLTAMADQGNFYKDPIFGYSGARRLGEEKPSRRLSATRRVGLSCSNCETTMTSLWRRNTHGEPVCNACGLYFKLHGVNRPSTMKKDSIQTRKRKPKGGMKTSDTPLTGNVAQCTNNNNNNNNNINIKLEPDTYGDLRMAHTGVSQVSYASNLYSAQASSRTHCGPYPSSTGLYYEMINSQQPQQQLLETHSPKIECPSPPCATRSPGIVSAGQSPDHHQLTSPHIVTLGSPSSSPAGPKIMLDNGHLERSTVVSISS</sequence>
<dbReference type="CDD" id="cd00202">
    <property type="entry name" value="ZnF_GATA"/>
    <property type="match status" value="1"/>
</dbReference>
<dbReference type="GO" id="GO:0005634">
    <property type="term" value="C:nucleus"/>
    <property type="evidence" value="ECO:0007669"/>
    <property type="project" value="UniProtKB-SubCell"/>
</dbReference>
<dbReference type="GO" id="GO:0000122">
    <property type="term" value="P:negative regulation of transcription by RNA polymerase II"/>
    <property type="evidence" value="ECO:0007669"/>
    <property type="project" value="TreeGrafter"/>
</dbReference>
<dbReference type="Pfam" id="PF00320">
    <property type="entry name" value="GATA"/>
    <property type="match status" value="1"/>
</dbReference>
<dbReference type="GO" id="GO:0045944">
    <property type="term" value="P:positive regulation of transcription by RNA polymerase II"/>
    <property type="evidence" value="ECO:0007669"/>
    <property type="project" value="TreeGrafter"/>
</dbReference>
<reference evidence="12" key="1">
    <citation type="submission" date="2024-04" db="EMBL/GenBank/DDBJ databases">
        <authorList>
            <consortium name="Molecular Ecology Group"/>
        </authorList>
    </citation>
    <scope>NUCLEOTIDE SEQUENCE</scope>
</reference>
<evidence type="ECO:0000259" key="11">
    <source>
        <dbReference type="PROSITE" id="PS50114"/>
    </source>
</evidence>
<dbReference type="GO" id="GO:0000981">
    <property type="term" value="F:DNA-binding transcription factor activity, RNA polymerase II-specific"/>
    <property type="evidence" value="ECO:0007669"/>
    <property type="project" value="TreeGrafter"/>
</dbReference>
<dbReference type="SUPFAM" id="SSF57716">
    <property type="entry name" value="Glucocorticoid receptor-like (DNA-binding domain)"/>
    <property type="match status" value="1"/>
</dbReference>
<dbReference type="FunFam" id="3.30.50.10:FF:000032">
    <property type="entry name" value="Transcription factor GATA-3"/>
    <property type="match status" value="1"/>
</dbReference>
<protein>
    <recommendedName>
        <fullName evidence="11">GATA-type domain-containing protein</fullName>
    </recommendedName>
</protein>
<dbReference type="PROSITE" id="PS50114">
    <property type="entry name" value="GATA_ZN_FINGER_2"/>
    <property type="match status" value="1"/>
</dbReference>
<dbReference type="PANTHER" id="PTHR10071">
    <property type="entry name" value="TRANSCRIPTION FACTOR GATA FAMILY MEMBER"/>
    <property type="match status" value="1"/>
</dbReference>
<evidence type="ECO:0000256" key="8">
    <source>
        <dbReference type="ARBA" id="ARBA00023242"/>
    </source>
</evidence>
<dbReference type="Proteomes" id="UP001497644">
    <property type="component" value="Chromosome 3"/>
</dbReference>
<dbReference type="InterPro" id="IPR039355">
    <property type="entry name" value="Transcription_factor_GATA"/>
</dbReference>
<keyword evidence="6" id="KW-0238">DNA-binding</keyword>
<evidence type="ECO:0000313" key="13">
    <source>
        <dbReference type="Proteomes" id="UP001497644"/>
    </source>
</evidence>
<evidence type="ECO:0000256" key="7">
    <source>
        <dbReference type="ARBA" id="ARBA00023163"/>
    </source>
</evidence>
<keyword evidence="3 9" id="KW-0863">Zinc-finger</keyword>
<evidence type="ECO:0000256" key="6">
    <source>
        <dbReference type="ARBA" id="ARBA00023125"/>
    </source>
</evidence>
<proteinExistence type="predicted"/>
<evidence type="ECO:0000256" key="4">
    <source>
        <dbReference type="ARBA" id="ARBA00022833"/>
    </source>
</evidence>
<organism evidence="12 13">
    <name type="scientific">Lasius platythorax</name>
    <dbReference type="NCBI Taxonomy" id="488582"/>
    <lineage>
        <taxon>Eukaryota</taxon>
        <taxon>Metazoa</taxon>
        <taxon>Ecdysozoa</taxon>
        <taxon>Arthropoda</taxon>
        <taxon>Hexapoda</taxon>
        <taxon>Insecta</taxon>
        <taxon>Pterygota</taxon>
        <taxon>Neoptera</taxon>
        <taxon>Endopterygota</taxon>
        <taxon>Hymenoptera</taxon>
        <taxon>Apocrita</taxon>
        <taxon>Aculeata</taxon>
        <taxon>Formicoidea</taxon>
        <taxon>Formicidae</taxon>
        <taxon>Formicinae</taxon>
        <taxon>Lasius</taxon>
        <taxon>Lasius</taxon>
    </lineage>
</organism>
<evidence type="ECO:0000256" key="9">
    <source>
        <dbReference type="PROSITE-ProRule" id="PRU00094"/>
    </source>
</evidence>
<dbReference type="SMART" id="SM00401">
    <property type="entry name" value="ZnF_GATA"/>
    <property type="match status" value="1"/>
</dbReference>
<keyword evidence="8" id="KW-0539">Nucleus</keyword>
<evidence type="ECO:0000256" key="2">
    <source>
        <dbReference type="ARBA" id="ARBA00022723"/>
    </source>
</evidence>
<evidence type="ECO:0000313" key="12">
    <source>
        <dbReference type="EMBL" id="CAL1681872.1"/>
    </source>
</evidence>
<name>A0AAV2NN76_9HYME</name>
<dbReference type="PANTHER" id="PTHR10071:SF281">
    <property type="entry name" value="BOX A-BINDING FACTOR-RELATED"/>
    <property type="match status" value="1"/>
</dbReference>
<accession>A0AAV2NN76</accession>
<dbReference type="AlphaFoldDB" id="A0AAV2NN76"/>
<dbReference type="GO" id="GO:0008270">
    <property type="term" value="F:zinc ion binding"/>
    <property type="evidence" value="ECO:0007669"/>
    <property type="project" value="UniProtKB-KW"/>
</dbReference>
<dbReference type="GO" id="GO:0045165">
    <property type="term" value="P:cell fate commitment"/>
    <property type="evidence" value="ECO:0007669"/>
    <property type="project" value="TreeGrafter"/>
</dbReference>
<dbReference type="Gene3D" id="3.30.50.10">
    <property type="entry name" value="Erythroid Transcription Factor GATA-1, subunit A"/>
    <property type="match status" value="1"/>
</dbReference>
<gene>
    <name evidence="12" type="ORF">LPLAT_LOCUS7802</name>
</gene>
<dbReference type="PROSITE" id="PS00344">
    <property type="entry name" value="GATA_ZN_FINGER_1"/>
    <property type="match status" value="1"/>
</dbReference>